<dbReference type="AlphaFoldDB" id="A0A418G455"/>
<dbReference type="EMBL" id="QUTF01000128">
    <property type="protein sequence ID" value="RHZ42962.1"/>
    <property type="molecule type" value="Genomic_DNA"/>
</dbReference>
<proteinExistence type="predicted"/>
<dbReference type="Gene3D" id="3.40.50.300">
    <property type="entry name" value="P-loop containing nucleotide triphosphate hydrolases"/>
    <property type="match status" value="1"/>
</dbReference>
<dbReference type="PANTHER" id="PTHR43394:SF1">
    <property type="entry name" value="ATP-BINDING CASSETTE SUB-FAMILY B MEMBER 10, MITOCHONDRIAL"/>
    <property type="match status" value="1"/>
</dbReference>
<dbReference type="GO" id="GO:0015421">
    <property type="term" value="F:ABC-type oligopeptide transporter activity"/>
    <property type="evidence" value="ECO:0007669"/>
    <property type="project" value="TreeGrafter"/>
</dbReference>
<accession>A0A418G455</accession>
<organism evidence="1 2">
    <name type="scientific">Aphanomyces astaci</name>
    <name type="common">Crayfish plague agent</name>
    <dbReference type="NCBI Taxonomy" id="112090"/>
    <lineage>
        <taxon>Eukaryota</taxon>
        <taxon>Sar</taxon>
        <taxon>Stramenopiles</taxon>
        <taxon>Oomycota</taxon>
        <taxon>Saprolegniomycetes</taxon>
        <taxon>Saprolegniales</taxon>
        <taxon>Verrucalvaceae</taxon>
        <taxon>Aphanomyces</taxon>
    </lineage>
</organism>
<reference evidence="1 2" key="1">
    <citation type="submission" date="2018-08" db="EMBL/GenBank/DDBJ databases">
        <title>Aphanomyces genome sequencing and annotation.</title>
        <authorList>
            <person name="Minardi D."/>
            <person name="Oidtmann B."/>
            <person name="Van Der Giezen M."/>
            <person name="Studholme D.J."/>
        </authorList>
    </citation>
    <scope>NUCLEOTIDE SEQUENCE [LARGE SCALE GENOMIC DNA]</scope>
    <source>
        <strain evidence="1 2">FDL457</strain>
    </source>
</reference>
<comment type="caution">
    <text evidence="1">The sequence shown here is derived from an EMBL/GenBank/DDBJ whole genome shotgun (WGS) entry which is preliminary data.</text>
</comment>
<sequence length="53" mass="5692">RTTIIVAHRLSTVRNADVIAVVDGGLVAEQGSHDELIAIPNGIYANLVSRQMH</sequence>
<dbReference type="GO" id="GO:0090374">
    <property type="term" value="P:oligopeptide export from mitochondrion"/>
    <property type="evidence" value="ECO:0007669"/>
    <property type="project" value="TreeGrafter"/>
</dbReference>
<dbReference type="InterPro" id="IPR027417">
    <property type="entry name" value="P-loop_NTPase"/>
</dbReference>
<gene>
    <name evidence="1" type="ORF">DYB26_015517</name>
</gene>
<evidence type="ECO:0008006" key="3">
    <source>
        <dbReference type="Google" id="ProtNLM"/>
    </source>
</evidence>
<dbReference type="PANTHER" id="PTHR43394">
    <property type="entry name" value="ATP-DEPENDENT PERMEASE MDL1, MITOCHONDRIAL"/>
    <property type="match status" value="1"/>
</dbReference>
<evidence type="ECO:0000313" key="2">
    <source>
        <dbReference type="Proteomes" id="UP000286510"/>
    </source>
</evidence>
<dbReference type="GO" id="GO:0005743">
    <property type="term" value="C:mitochondrial inner membrane"/>
    <property type="evidence" value="ECO:0007669"/>
    <property type="project" value="TreeGrafter"/>
</dbReference>
<dbReference type="InterPro" id="IPR039421">
    <property type="entry name" value="Type_1_exporter"/>
</dbReference>
<name>A0A418G455_APHAT</name>
<protein>
    <recommendedName>
        <fullName evidence="3">ABC transmembrane type-1 domain-containing protein</fullName>
    </recommendedName>
</protein>
<evidence type="ECO:0000313" key="1">
    <source>
        <dbReference type="EMBL" id="RHZ42962.1"/>
    </source>
</evidence>
<dbReference type="SUPFAM" id="SSF52540">
    <property type="entry name" value="P-loop containing nucleoside triphosphate hydrolases"/>
    <property type="match status" value="1"/>
</dbReference>
<dbReference type="Proteomes" id="UP000286510">
    <property type="component" value="Unassembled WGS sequence"/>
</dbReference>
<feature type="non-terminal residue" evidence="1">
    <location>
        <position position="1"/>
    </location>
</feature>